<proteinExistence type="predicted"/>
<evidence type="ECO:0000256" key="1">
    <source>
        <dbReference type="SAM" id="MobiDB-lite"/>
    </source>
</evidence>
<dbReference type="RefSeq" id="WP_244687971.1">
    <property type="nucleotide sequence ID" value="NZ_CP095043.1"/>
</dbReference>
<feature type="region of interest" description="Disordered" evidence="1">
    <location>
        <begin position="1"/>
        <end position="37"/>
    </location>
</feature>
<protein>
    <submittedName>
        <fullName evidence="2">Uncharacterized protein</fullName>
    </submittedName>
</protein>
<accession>A0ABY4FZB5</accession>
<organism evidence="2 3">
    <name type="scientific">Leucobacter rhizosphaerae</name>
    <dbReference type="NCBI Taxonomy" id="2932245"/>
    <lineage>
        <taxon>Bacteria</taxon>
        <taxon>Bacillati</taxon>
        <taxon>Actinomycetota</taxon>
        <taxon>Actinomycetes</taxon>
        <taxon>Micrococcales</taxon>
        <taxon>Microbacteriaceae</taxon>
        <taxon>Leucobacter</taxon>
    </lineage>
</organism>
<dbReference type="EMBL" id="CP095043">
    <property type="protein sequence ID" value="UOQ61479.1"/>
    <property type="molecule type" value="Genomic_DNA"/>
</dbReference>
<reference evidence="2 3" key="1">
    <citation type="submission" date="2022-04" db="EMBL/GenBank/DDBJ databases">
        <title>Leucobacter sp. isolated from rhizosphere of onion.</title>
        <authorList>
            <person name="Won M."/>
            <person name="Lee C.-M."/>
            <person name="Woen H.-Y."/>
            <person name="Kwon S.-W."/>
        </authorList>
    </citation>
    <scope>NUCLEOTIDE SEQUENCE [LARGE SCALE GENOMIC DNA]</scope>
    <source>
        <strain evidence="2 3">H25R-14</strain>
    </source>
</reference>
<evidence type="ECO:0000313" key="2">
    <source>
        <dbReference type="EMBL" id="UOQ61479.1"/>
    </source>
</evidence>
<dbReference type="Proteomes" id="UP000831775">
    <property type="component" value="Chromosome"/>
</dbReference>
<keyword evidence="3" id="KW-1185">Reference proteome</keyword>
<gene>
    <name evidence="2" type="ORF">MUN76_05785</name>
</gene>
<evidence type="ECO:0000313" key="3">
    <source>
        <dbReference type="Proteomes" id="UP000831775"/>
    </source>
</evidence>
<name>A0ABY4FZB5_9MICO</name>
<sequence>MAADREVVTSDGSPAPAGLEPRELRVPVPDDAPRQMPTSTVVLPGSVVLTSWVEGRASTRLGVLDLRTGQWRVLTGLRGMLRDALALPGDRALLLTDYMLIDLDLAAGTIVRQLTAKIGKHNAYLRRDDDDVVAVGTLAAPTESLVSVSALEVLKRRRRTLPPVSTATDAPPAGVARVLASGAGLLVGATDSRASAPQRLCVRSAHDHAEIGVVDFPDGVQSAHLCADGVIAAAPDIGQVRTLTVIPGVQPRAADSTTLALEDLVAAANDSAAALLQTRAKRNPPRTVYRDVRLEPGEVLADLTGRRITLEHCVTGRSELQHERSRIARVRVTDLELQASSPSGAVLEDVTIDGLRCPESSGFWFGCEFRRVTLRGRIRGLILNPDLHDPDDAVTARYAQWHRERMDDPEWMLDLTDATGSITIRGYPSRFIRRNPALQAVVSADAARTLDWRSVEAGRSSLWVALDELVRSDWEDVTLIADTHGAHAEDDLRYLARLRDAGIARPD</sequence>